<proteinExistence type="inferred from homology"/>
<dbReference type="PANTHER" id="PTHR24300">
    <property type="entry name" value="CYTOCHROME P450 508A4-RELATED"/>
    <property type="match status" value="1"/>
</dbReference>
<dbReference type="Gene3D" id="1.10.630.10">
    <property type="entry name" value="Cytochrome P450"/>
    <property type="match status" value="1"/>
</dbReference>
<dbReference type="GO" id="GO:0020037">
    <property type="term" value="F:heme binding"/>
    <property type="evidence" value="ECO:0007669"/>
    <property type="project" value="InterPro"/>
</dbReference>
<dbReference type="InterPro" id="IPR002401">
    <property type="entry name" value="Cyt_P450_E_grp-I"/>
</dbReference>
<dbReference type="EMBL" id="SEYY01005103">
    <property type="protein sequence ID" value="KAB7503463.1"/>
    <property type="molecule type" value="Genomic_DNA"/>
</dbReference>
<evidence type="ECO:0000256" key="1">
    <source>
        <dbReference type="ARBA" id="ARBA00010617"/>
    </source>
</evidence>
<keyword evidence="4" id="KW-0560">Oxidoreductase</keyword>
<dbReference type="GO" id="GO:0005737">
    <property type="term" value="C:cytoplasm"/>
    <property type="evidence" value="ECO:0007669"/>
    <property type="project" value="TreeGrafter"/>
</dbReference>
<dbReference type="PRINTS" id="PR00463">
    <property type="entry name" value="EP450I"/>
</dbReference>
<dbReference type="GO" id="GO:0006082">
    <property type="term" value="P:organic acid metabolic process"/>
    <property type="evidence" value="ECO:0007669"/>
    <property type="project" value="TreeGrafter"/>
</dbReference>
<dbReference type="GO" id="GO:0016712">
    <property type="term" value="F:oxidoreductase activity, acting on paired donors, with incorporation or reduction of molecular oxygen, reduced flavin or flavoprotein as one donor, and incorporation of one atom of oxygen"/>
    <property type="evidence" value="ECO:0007669"/>
    <property type="project" value="TreeGrafter"/>
</dbReference>
<dbReference type="InterPro" id="IPR001128">
    <property type="entry name" value="Cyt_P450"/>
</dbReference>
<keyword evidence="4" id="KW-0503">Monooxygenase</keyword>
<sequence length="259" mass="31388">MKCKYDFRDERVHIFMKKFGELEKSSILIFFADFFPIVKYIIPKPVLSYLTGRPVFERICQDFENLVQPFIEDHLRTLDPNNPRDLMDDYLIEMNEKRNSNYSHFDITDLTRITIDLFVAGNDTTANITWWVLIYMARFQEIQEKIQKEIDRSQDVTYSLKLNDKFKCMISLKINLLHSHFDLFPNNLEKCKYSALRRLFILKDSKKETATKFYFSFVYFISKKFTHIYIIINIRNFHYFQIDFFIWMPLLMKFRGIAQ</sequence>
<dbReference type="PANTHER" id="PTHR24300:SF375">
    <property type="entry name" value="CYTOCHROME P450 FAMILY"/>
    <property type="match status" value="1"/>
</dbReference>
<dbReference type="AlphaFoldDB" id="A0A5N5T9Z0"/>
<dbReference type="InterPro" id="IPR050182">
    <property type="entry name" value="Cytochrome_P450_fam2"/>
</dbReference>
<dbReference type="SUPFAM" id="SSF48264">
    <property type="entry name" value="Cytochrome P450"/>
    <property type="match status" value="1"/>
</dbReference>
<evidence type="ECO:0000256" key="4">
    <source>
        <dbReference type="ARBA" id="ARBA00023033"/>
    </source>
</evidence>
<evidence type="ECO:0000256" key="2">
    <source>
        <dbReference type="ARBA" id="ARBA00022723"/>
    </source>
</evidence>
<comment type="caution">
    <text evidence="5">The sequence shown here is derived from an EMBL/GenBank/DDBJ whole genome shotgun (WGS) entry which is preliminary data.</text>
</comment>
<protein>
    <submittedName>
        <fullName evidence="5">Cytochrome P450 2U1</fullName>
    </submittedName>
</protein>
<dbReference type="GO" id="GO:0006805">
    <property type="term" value="P:xenobiotic metabolic process"/>
    <property type="evidence" value="ECO:0007669"/>
    <property type="project" value="TreeGrafter"/>
</dbReference>
<keyword evidence="2" id="KW-0479">Metal-binding</keyword>
<gene>
    <name evidence="5" type="primary">CYP2U1</name>
    <name evidence="5" type="ORF">Anas_10105</name>
</gene>
<name>A0A5N5T9Z0_9CRUS</name>
<comment type="similarity">
    <text evidence="1">Belongs to the cytochrome P450 family.</text>
</comment>
<accession>A0A5N5T9Z0</accession>
<dbReference type="GO" id="GO:0005506">
    <property type="term" value="F:iron ion binding"/>
    <property type="evidence" value="ECO:0007669"/>
    <property type="project" value="InterPro"/>
</dbReference>
<keyword evidence="3" id="KW-0408">Iron</keyword>
<evidence type="ECO:0000313" key="6">
    <source>
        <dbReference type="Proteomes" id="UP000326759"/>
    </source>
</evidence>
<dbReference type="Pfam" id="PF00067">
    <property type="entry name" value="p450"/>
    <property type="match status" value="1"/>
</dbReference>
<dbReference type="Proteomes" id="UP000326759">
    <property type="component" value="Unassembled WGS sequence"/>
</dbReference>
<keyword evidence="6" id="KW-1185">Reference proteome</keyword>
<organism evidence="5 6">
    <name type="scientific">Armadillidium nasatum</name>
    <dbReference type="NCBI Taxonomy" id="96803"/>
    <lineage>
        <taxon>Eukaryota</taxon>
        <taxon>Metazoa</taxon>
        <taxon>Ecdysozoa</taxon>
        <taxon>Arthropoda</taxon>
        <taxon>Crustacea</taxon>
        <taxon>Multicrustacea</taxon>
        <taxon>Malacostraca</taxon>
        <taxon>Eumalacostraca</taxon>
        <taxon>Peracarida</taxon>
        <taxon>Isopoda</taxon>
        <taxon>Oniscidea</taxon>
        <taxon>Crinocheta</taxon>
        <taxon>Armadillidiidae</taxon>
        <taxon>Armadillidium</taxon>
    </lineage>
</organism>
<evidence type="ECO:0000313" key="5">
    <source>
        <dbReference type="EMBL" id="KAB7503463.1"/>
    </source>
</evidence>
<evidence type="ECO:0000256" key="3">
    <source>
        <dbReference type="ARBA" id="ARBA00023004"/>
    </source>
</evidence>
<reference evidence="5 6" key="1">
    <citation type="journal article" date="2019" name="PLoS Biol.">
        <title>Sex chromosomes control vertical transmission of feminizing Wolbachia symbionts in an isopod.</title>
        <authorList>
            <person name="Becking T."/>
            <person name="Chebbi M.A."/>
            <person name="Giraud I."/>
            <person name="Moumen B."/>
            <person name="Laverre T."/>
            <person name="Caubet Y."/>
            <person name="Peccoud J."/>
            <person name="Gilbert C."/>
            <person name="Cordaux R."/>
        </authorList>
    </citation>
    <scope>NUCLEOTIDE SEQUENCE [LARGE SCALE GENOMIC DNA]</scope>
    <source>
        <strain evidence="5">ANa2</strain>
        <tissue evidence="5">Whole body excluding digestive tract and cuticle</tissue>
    </source>
</reference>
<dbReference type="InterPro" id="IPR036396">
    <property type="entry name" value="Cyt_P450_sf"/>
</dbReference>
<dbReference type="OrthoDB" id="3934656at2759"/>